<evidence type="ECO:0000313" key="2">
    <source>
        <dbReference type="Proteomes" id="UP001314200"/>
    </source>
</evidence>
<comment type="caution">
    <text evidence="1">The sequence shown here is derived from an EMBL/GenBank/DDBJ whole genome shotgun (WGS) entry which is preliminary data.</text>
</comment>
<organism evidence="1 2">
    <name type="scientific">Fructobacillus cardui</name>
    <dbReference type="NCBI Taxonomy" id="2893170"/>
    <lineage>
        <taxon>Bacteria</taxon>
        <taxon>Bacillati</taxon>
        <taxon>Bacillota</taxon>
        <taxon>Bacilli</taxon>
        <taxon>Lactobacillales</taxon>
        <taxon>Lactobacillaceae</taxon>
        <taxon>Fructobacillus</taxon>
    </lineage>
</organism>
<name>A0ABM9N087_9LACO</name>
<reference evidence="1 2" key="1">
    <citation type="submission" date="2023-10" db="EMBL/GenBank/DDBJ databases">
        <authorList>
            <person name="Botero Cardona J."/>
        </authorList>
    </citation>
    <scope>NUCLEOTIDE SEQUENCE [LARGE SCALE GENOMIC DNA]</scope>
    <source>
        <strain evidence="1 2">R-82641</strain>
    </source>
</reference>
<gene>
    <name evidence="1" type="ORF">R82641_BJNNKPBH_01330</name>
</gene>
<proteinExistence type="predicted"/>
<evidence type="ECO:0000313" key="1">
    <source>
        <dbReference type="EMBL" id="CAK1252239.1"/>
    </source>
</evidence>
<accession>A0ABM9N087</accession>
<sequence>MNKKDSFLSVIRQNQEMVWLIFQTISSEHLHWFLAFVL</sequence>
<dbReference type="EMBL" id="CAUZLY010000011">
    <property type="protein sequence ID" value="CAK1252239.1"/>
    <property type="molecule type" value="Genomic_DNA"/>
</dbReference>
<protein>
    <submittedName>
        <fullName evidence="1">Uncharacterized protein</fullName>
    </submittedName>
</protein>
<dbReference type="Proteomes" id="UP001314200">
    <property type="component" value="Unassembled WGS sequence"/>
</dbReference>
<keyword evidence="2" id="KW-1185">Reference proteome</keyword>